<proteinExistence type="predicted"/>
<organism evidence="1 2">
    <name type="scientific">Pseudobutyrivibrio ruminis</name>
    <dbReference type="NCBI Taxonomy" id="46206"/>
    <lineage>
        <taxon>Bacteria</taxon>
        <taxon>Bacillati</taxon>
        <taxon>Bacillota</taxon>
        <taxon>Clostridia</taxon>
        <taxon>Lachnospirales</taxon>
        <taxon>Lachnospiraceae</taxon>
        <taxon>Pseudobutyrivibrio</taxon>
    </lineage>
</organism>
<reference evidence="1" key="1">
    <citation type="submission" date="2017-10" db="EMBL/GenBank/DDBJ databases">
        <title>Resolving the taxonomy of Roseburia spp., Eubacterium rectale and Agathobacter spp. through phylogenomic analysis.</title>
        <authorList>
            <person name="Sheridan P.O."/>
            <person name="Walker A.W."/>
            <person name="Duncan S.H."/>
            <person name="Scott K.P."/>
            <person name="Toole P.W.O."/>
            <person name="Luis P."/>
            <person name="Flint H.J."/>
        </authorList>
    </citation>
    <scope>NUCLEOTIDE SEQUENCE [LARGE SCALE GENOMIC DNA]</scope>
    <source>
        <strain evidence="1">JK10</strain>
    </source>
</reference>
<dbReference type="RefSeq" id="WP_099413519.1">
    <property type="nucleotide sequence ID" value="NZ_PDYH01000037.1"/>
</dbReference>
<keyword evidence="2" id="KW-1185">Reference proteome</keyword>
<name>A0A2G3E8Y8_9FIRM</name>
<protein>
    <recommendedName>
        <fullName evidence="3">RloB-like protein</fullName>
    </recommendedName>
</protein>
<sequence length="210" mass="24152">MVNRLPSISNKHKICIICEGNEEYKYLERLKNLHVWNDIYDISLVNAEGNGNIPARYQDRYQNGSYEVVLVFCDTEKKPYEQYEDIKHKINEFHGIDNAADEVVIFANPCTLQIVAKHWTDELIKSPAKPVNAPLIEKYTGVKGYKGRADQIEQVMAIITSDNYKAMRDRVQGMNPDDHLNGASNFAKIVNRFEADDIQWICEINEKLGD</sequence>
<evidence type="ECO:0000313" key="1">
    <source>
        <dbReference type="EMBL" id="PHU39759.1"/>
    </source>
</evidence>
<evidence type="ECO:0008006" key="3">
    <source>
        <dbReference type="Google" id="ProtNLM"/>
    </source>
</evidence>
<accession>A0A2G3E8Y8</accession>
<dbReference type="EMBL" id="PDYH01000037">
    <property type="protein sequence ID" value="PHU39759.1"/>
    <property type="molecule type" value="Genomic_DNA"/>
</dbReference>
<gene>
    <name evidence="1" type="ORF">CSX00_09350</name>
</gene>
<dbReference type="Proteomes" id="UP000224317">
    <property type="component" value="Unassembled WGS sequence"/>
</dbReference>
<comment type="caution">
    <text evidence="1">The sequence shown here is derived from an EMBL/GenBank/DDBJ whole genome shotgun (WGS) entry which is preliminary data.</text>
</comment>
<evidence type="ECO:0000313" key="2">
    <source>
        <dbReference type="Proteomes" id="UP000224317"/>
    </source>
</evidence>
<dbReference type="AlphaFoldDB" id="A0A2G3E8Y8"/>